<organism evidence="14 15">
    <name type="scientific">Taxus chinensis</name>
    <name type="common">Chinese yew</name>
    <name type="synonym">Taxus wallichiana var. chinensis</name>
    <dbReference type="NCBI Taxonomy" id="29808"/>
    <lineage>
        <taxon>Eukaryota</taxon>
        <taxon>Viridiplantae</taxon>
        <taxon>Streptophyta</taxon>
        <taxon>Embryophyta</taxon>
        <taxon>Tracheophyta</taxon>
        <taxon>Spermatophyta</taxon>
        <taxon>Pinopsida</taxon>
        <taxon>Pinidae</taxon>
        <taxon>Conifers II</taxon>
        <taxon>Cupressales</taxon>
        <taxon>Taxaceae</taxon>
        <taxon>Taxus</taxon>
    </lineage>
</organism>
<dbReference type="InterPro" id="IPR051348">
    <property type="entry name" value="U-box_ubiquitin_ligases"/>
</dbReference>
<keyword evidence="10" id="KW-0175">Coiled coil</keyword>
<evidence type="ECO:0000256" key="4">
    <source>
        <dbReference type="ARBA" id="ARBA00022679"/>
    </source>
</evidence>
<dbReference type="InterPro" id="IPR013083">
    <property type="entry name" value="Znf_RING/FYVE/PHD"/>
</dbReference>
<dbReference type="CDD" id="cd14066">
    <property type="entry name" value="STKc_IRAK"/>
    <property type="match status" value="1"/>
</dbReference>
<comment type="catalytic activity">
    <reaction evidence="1">
        <text>S-ubiquitinyl-[E2 ubiquitin-conjugating enzyme]-L-cysteine + [acceptor protein]-L-lysine = [E2 ubiquitin-conjugating enzyme]-L-cysteine + N(6)-ubiquitinyl-[acceptor protein]-L-lysine.</text>
        <dbReference type="EC" id="2.3.2.27"/>
    </reaction>
</comment>
<keyword evidence="6" id="KW-0418">Kinase</keyword>
<keyword evidence="8 9" id="KW-0067">ATP-binding</keyword>
<dbReference type="AlphaFoldDB" id="A0AA38CV21"/>
<dbReference type="Pfam" id="PF00069">
    <property type="entry name" value="Pkinase"/>
    <property type="match status" value="1"/>
</dbReference>
<keyword evidence="5 9" id="KW-0547">Nucleotide-binding</keyword>
<evidence type="ECO:0000256" key="2">
    <source>
        <dbReference type="ARBA" id="ARBA00004906"/>
    </source>
</evidence>
<dbReference type="CDD" id="cd16655">
    <property type="entry name" value="RING-Ubox_WDSUB1-like"/>
    <property type="match status" value="1"/>
</dbReference>
<dbReference type="SUPFAM" id="SSF57997">
    <property type="entry name" value="Tropomyosin"/>
    <property type="match status" value="1"/>
</dbReference>
<dbReference type="SUPFAM" id="SSF56112">
    <property type="entry name" value="Protein kinase-like (PK-like)"/>
    <property type="match status" value="1"/>
</dbReference>
<evidence type="ECO:0000256" key="11">
    <source>
        <dbReference type="SAM" id="MobiDB-lite"/>
    </source>
</evidence>
<dbReference type="SMART" id="SM00504">
    <property type="entry name" value="Ubox"/>
    <property type="match status" value="1"/>
</dbReference>
<dbReference type="GO" id="GO:0016567">
    <property type="term" value="P:protein ubiquitination"/>
    <property type="evidence" value="ECO:0007669"/>
    <property type="project" value="InterPro"/>
</dbReference>
<dbReference type="OMA" id="CKNNSPP"/>
<evidence type="ECO:0000256" key="1">
    <source>
        <dbReference type="ARBA" id="ARBA00000900"/>
    </source>
</evidence>
<dbReference type="Gene3D" id="1.10.510.10">
    <property type="entry name" value="Transferase(Phosphotransferase) domain 1"/>
    <property type="match status" value="1"/>
</dbReference>
<evidence type="ECO:0000256" key="10">
    <source>
        <dbReference type="SAM" id="Coils"/>
    </source>
</evidence>
<dbReference type="Gene3D" id="3.30.40.10">
    <property type="entry name" value="Zinc/RING finger domain, C3HC4 (zinc finger)"/>
    <property type="match status" value="1"/>
</dbReference>
<dbReference type="Pfam" id="PF00582">
    <property type="entry name" value="Usp"/>
    <property type="match status" value="1"/>
</dbReference>
<feature type="domain" description="U-box" evidence="13">
    <location>
        <begin position="715"/>
        <end position="789"/>
    </location>
</feature>
<dbReference type="InterPro" id="IPR014729">
    <property type="entry name" value="Rossmann-like_a/b/a_fold"/>
</dbReference>
<feature type="domain" description="Protein kinase" evidence="12">
    <location>
        <begin position="427"/>
        <end position="691"/>
    </location>
</feature>
<evidence type="ECO:0000256" key="3">
    <source>
        <dbReference type="ARBA" id="ARBA00012483"/>
    </source>
</evidence>
<evidence type="ECO:0000256" key="6">
    <source>
        <dbReference type="ARBA" id="ARBA00022777"/>
    </source>
</evidence>
<dbReference type="PROSITE" id="PS00107">
    <property type="entry name" value="PROTEIN_KINASE_ATP"/>
    <property type="match status" value="1"/>
</dbReference>
<keyword evidence="15" id="KW-1185">Reference proteome</keyword>
<dbReference type="InterPro" id="IPR006016">
    <property type="entry name" value="UspA"/>
</dbReference>
<reference evidence="14 15" key="1">
    <citation type="journal article" date="2021" name="Nat. Plants">
        <title>The Taxus genome provides insights into paclitaxel biosynthesis.</title>
        <authorList>
            <person name="Xiong X."/>
            <person name="Gou J."/>
            <person name="Liao Q."/>
            <person name="Li Y."/>
            <person name="Zhou Q."/>
            <person name="Bi G."/>
            <person name="Li C."/>
            <person name="Du R."/>
            <person name="Wang X."/>
            <person name="Sun T."/>
            <person name="Guo L."/>
            <person name="Liang H."/>
            <person name="Lu P."/>
            <person name="Wu Y."/>
            <person name="Zhang Z."/>
            <person name="Ro D.K."/>
            <person name="Shang Y."/>
            <person name="Huang S."/>
            <person name="Yan J."/>
        </authorList>
    </citation>
    <scope>NUCLEOTIDE SEQUENCE [LARGE SCALE GENOMIC DNA]</scope>
    <source>
        <strain evidence="14">Ta-2019</strain>
    </source>
</reference>
<evidence type="ECO:0000259" key="12">
    <source>
        <dbReference type="PROSITE" id="PS50011"/>
    </source>
</evidence>
<accession>A0AA38CV21</accession>
<dbReference type="SUPFAM" id="SSF52402">
    <property type="entry name" value="Adenine nucleotide alpha hydrolases-like"/>
    <property type="match status" value="1"/>
</dbReference>
<evidence type="ECO:0000313" key="15">
    <source>
        <dbReference type="Proteomes" id="UP000824469"/>
    </source>
</evidence>
<dbReference type="EMBL" id="JAHRHJ020000009">
    <property type="protein sequence ID" value="KAH9303303.1"/>
    <property type="molecule type" value="Genomic_DNA"/>
</dbReference>
<dbReference type="PROSITE" id="PS00108">
    <property type="entry name" value="PROTEIN_KINASE_ST"/>
    <property type="match status" value="1"/>
</dbReference>
<name>A0AA38CV21_TAXCH</name>
<comment type="caution">
    <text evidence="14">The sequence shown here is derived from an EMBL/GenBank/DDBJ whole genome shotgun (WGS) entry which is preliminary data.</text>
</comment>
<comment type="pathway">
    <text evidence="2">Protein modification; protein ubiquitination.</text>
</comment>
<gene>
    <name evidence="14" type="ORF">KI387_014886</name>
</gene>
<dbReference type="SMART" id="SM00220">
    <property type="entry name" value="S_TKc"/>
    <property type="match status" value="1"/>
</dbReference>
<dbReference type="Proteomes" id="UP000824469">
    <property type="component" value="Unassembled WGS sequence"/>
</dbReference>
<dbReference type="GO" id="GO:0004672">
    <property type="term" value="F:protein kinase activity"/>
    <property type="evidence" value="ECO:0007669"/>
    <property type="project" value="InterPro"/>
</dbReference>
<sequence>MRTRVISQEQHGPAQVTEIEEIIHAANSYPPHEKIYVAVGKDMSESVNALKWALLNLKNRRTAEVILLHIQPPLRYMPSPMGRIPKNKVSKDVLKQYEEDVEKELNNCMNKYLDICSRAKAKAEPLVVEKDDISKGIVEVISEQVAYQKSKSHTSPKPPEATTFKPDHLSRSVSSPPNIQRESGASIRSPSNFPVATECIPARAEEVNESAFEVSAAIHQISSQSEAGETPQIDLTPNNIEVTLQASQEASPDIETLKLQLSEALQVAENEIVRRKKAEADAMKAIHKVKDLEAVLKERDKEKEDATSQLKLTEQTCQEISRRRDEVEEELQEMEAKLTSLATNLNRVSCERHEAVHKLEQARQKLAAVEEQNYRVLQQRDAEIKELQEYLQAMPRVETSTSSSSSVNTLDCREYSLDDIKSATCNFSEHFKLGKGGYGIVYKGEIRRTTVAVKLLREDSVEGRQEFQREIDILRDIRHQHLVRVVGSCFERGCIVYEYMSNGCLADRLSCKNATPPLPWHARFRIAAEFGSALQYLHSFKPDPIVHHDVKPENILLDENYVSKISDFGLARLVRPDSCPESEPRGTFAYMDPEYLTSGEYTTKSDVYSLGIVILQLLTGKPALGLVKEVERALENAKLDQVLDPSAGEWPFMQATQLAYLALHCTEPVRNKRPDLQPTVMKLLDQLRNFAVSASNSSRPVKRGQKSVQAGEEIHVPSFFLCPISKEVMQDPYVAADGFTYEKEAIEGWLDYGRDTSPMTNKRVAHKNLVPNYSLKSAIRQWQERGDLL</sequence>
<feature type="region of interest" description="Disordered" evidence="11">
    <location>
        <begin position="147"/>
        <end position="192"/>
    </location>
</feature>
<evidence type="ECO:0000256" key="5">
    <source>
        <dbReference type="ARBA" id="ARBA00022741"/>
    </source>
</evidence>
<dbReference type="EC" id="2.3.2.27" evidence="3"/>
<dbReference type="InterPro" id="IPR000719">
    <property type="entry name" value="Prot_kinase_dom"/>
</dbReference>
<evidence type="ECO:0000313" key="14">
    <source>
        <dbReference type="EMBL" id="KAH9303303.1"/>
    </source>
</evidence>
<dbReference type="GO" id="GO:0005524">
    <property type="term" value="F:ATP binding"/>
    <property type="evidence" value="ECO:0007669"/>
    <property type="project" value="UniProtKB-UniRule"/>
</dbReference>
<feature type="binding site" evidence="9">
    <location>
        <position position="454"/>
    </location>
    <ligand>
        <name>ATP</name>
        <dbReference type="ChEBI" id="CHEBI:30616"/>
    </ligand>
</feature>
<evidence type="ECO:0000256" key="8">
    <source>
        <dbReference type="ARBA" id="ARBA00022840"/>
    </source>
</evidence>
<dbReference type="PANTHER" id="PTHR45647">
    <property type="entry name" value="OS02G0152300 PROTEIN"/>
    <property type="match status" value="1"/>
</dbReference>
<dbReference type="InterPro" id="IPR003613">
    <property type="entry name" value="Ubox_domain"/>
</dbReference>
<dbReference type="Pfam" id="PF04564">
    <property type="entry name" value="U-box"/>
    <property type="match status" value="1"/>
</dbReference>
<evidence type="ECO:0000259" key="13">
    <source>
        <dbReference type="PROSITE" id="PS51698"/>
    </source>
</evidence>
<dbReference type="Gene3D" id="3.40.50.620">
    <property type="entry name" value="HUPs"/>
    <property type="match status" value="1"/>
</dbReference>
<dbReference type="Gene3D" id="3.30.200.20">
    <property type="entry name" value="Phosphorylase Kinase, domain 1"/>
    <property type="match status" value="1"/>
</dbReference>
<dbReference type="InterPro" id="IPR008271">
    <property type="entry name" value="Ser/Thr_kinase_AS"/>
</dbReference>
<dbReference type="PROSITE" id="PS50011">
    <property type="entry name" value="PROTEIN_KINASE_DOM"/>
    <property type="match status" value="1"/>
</dbReference>
<proteinExistence type="predicted"/>
<dbReference type="PROSITE" id="PS51698">
    <property type="entry name" value="U_BOX"/>
    <property type="match status" value="1"/>
</dbReference>
<protein>
    <recommendedName>
        <fullName evidence="3">RING-type E3 ubiquitin transferase</fullName>
        <ecNumber evidence="3">2.3.2.27</ecNumber>
    </recommendedName>
</protein>
<dbReference type="GO" id="GO:0061630">
    <property type="term" value="F:ubiquitin protein ligase activity"/>
    <property type="evidence" value="ECO:0007669"/>
    <property type="project" value="UniProtKB-EC"/>
</dbReference>
<evidence type="ECO:0000256" key="7">
    <source>
        <dbReference type="ARBA" id="ARBA00022786"/>
    </source>
</evidence>
<dbReference type="SUPFAM" id="SSF57850">
    <property type="entry name" value="RING/U-box"/>
    <property type="match status" value="1"/>
</dbReference>
<dbReference type="PANTHER" id="PTHR45647:SF100">
    <property type="entry name" value="U-BOX DOMAIN-CONTAINING PROTEIN 33"/>
    <property type="match status" value="1"/>
</dbReference>
<dbReference type="InterPro" id="IPR017441">
    <property type="entry name" value="Protein_kinase_ATP_BS"/>
</dbReference>
<feature type="coiled-coil region" evidence="10">
    <location>
        <begin position="275"/>
        <end position="379"/>
    </location>
</feature>
<evidence type="ECO:0000256" key="9">
    <source>
        <dbReference type="PROSITE-ProRule" id="PRU10141"/>
    </source>
</evidence>
<keyword evidence="7" id="KW-0833">Ubl conjugation pathway</keyword>
<keyword evidence="4" id="KW-0808">Transferase</keyword>
<dbReference type="InterPro" id="IPR011009">
    <property type="entry name" value="Kinase-like_dom_sf"/>
</dbReference>
<feature type="compositionally biased region" description="Polar residues" evidence="11">
    <location>
        <begin position="171"/>
        <end position="192"/>
    </location>
</feature>